<proteinExistence type="predicted"/>
<protein>
    <submittedName>
        <fullName evidence="1">Sigma-70 family RNA polymerase sigma factor</fullName>
    </submittedName>
</protein>
<dbReference type="AlphaFoldDB" id="A0A6A8M8M7"/>
<sequence>MTPISTNPIFSFDTNDDLSPMIDSILTAPGFVKAYAENRGTDWVIQIGNSEMEEGIRQLPSVEQQIIKLYFLDGKSLLDIANDLDLPVELLAGHMKSMKVRLSLYV</sequence>
<evidence type="ECO:0000313" key="1">
    <source>
        <dbReference type="EMBL" id="MST69705.1"/>
    </source>
</evidence>
<dbReference type="EMBL" id="VUNB01000007">
    <property type="protein sequence ID" value="MST69705.1"/>
    <property type="molecule type" value="Genomic_DNA"/>
</dbReference>
<gene>
    <name evidence="1" type="ORF">FYJ66_08955</name>
</gene>
<organism evidence="1">
    <name type="scientific">Baileyella intestinalis</name>
    <dbReference type="NCBI Taxonomy" id="2606709"/>
    <lineage>
        <taxon>Bacteria</taxon>
        <taxon>Bacillati</taxon>
        <taxon>Bacillota</taxon>
        <taxon>Clostridia</taxon>
        <taxon>Peptostreptococcales</taxon>
        <taxon>Anaerovoracaceae</taxon>
        <taxon>Baileyella</taxon>
    </lineage>
</organism>
<accession>A0A6A8M8M7</accession>
<dbReference type="InterPro" id="IPR013324">
    <property type="entry name" value="RNA_pol_sigma_r3/r4-like"/>
</dbReference>
<name>A0A6A8M8M7_9FIRM</name>
<reference evidence="1" key="1">
    <citation type="submission" date="2019-09" db="EMBL/GenBank/DDBJ databases">
        <title>In-depth cultivation of the pig gut microbiome towards novel bacterial diversity and tailored functional studies.</title>
        <authorList>
            <person name="Wylensek D."/>
            <person name="Hitch T.C.A."/>
            <person name="Clavel T."/>
        </authorList>
    </citation>
    <scope>NUCLEOTIDE SEQUENCE</scope>
    <source>
        <strain evidence="1">RF-744-FAT-WT-3</strain>
    </source>
</reference>
<comment type="caution">
    <text evidence="1">The sequence shown here is derived from an EMBL/GenBank/DDBJ whole genome shotgun (WGS) entry which is preliminary data.</text>
</comment>
<dbReference type="SUPFAM" id="SSF88659">
    <property type="entry name" value="Sigma3 and sigma4 domains of RNA polymerase sigma factors"/>
    <property type="match status" value="1"/>
</dbReference>
<dbReference type="RefSeq" id="WP_154573161.1">
    <property type="nucleotide sequence ID" value="NZ_VUNB01000007.1"/>
</dbReference>